<dbReference type="Gene3D" id="3.40.50.1820">
    <property type="entry name" value="alpha/beta hydrolase"/>
    <property type="match status" value="1"/>
</dbReference>
<sequence length="328" mass="37068">MRNFKHLILSITGLLWVSAVFAQQRTEWLSTTPDTSYSTASDYKNNIKKFPQIKVVPEQAFNNVTENRELVYCTMGNRQLKLDAFMPKAKKKVPAIMIIHGGGWRSGSRQQHIPLAQHLASKGFACFTVEYRLSTEALYPASVYDLKAALQWIRRNAKKYNVDTANIAVLGFSAGGHLAALVGLTPNMEKFQKGECNDATSTAVKAIVDIDGTLSFVNPEAWETQNVDKINASAKWLGYPRTENIELWTEASPFTYAEQNRTPFLFLNSSVERMHAGRTDFKKIADKNGVYVEIKEFENSPHSFCLYEPWFTPTVTTITSFLNKVFKK</sequence>
<keyword evidence="2" id="KW-0732">Signal</keyword>
<dbReference type="Pfam" id="PF20434">
    <property type="entry name" value="BD-FAE"/>
    <property type="match status" value="1"/>
</dbReference>
<feature type="domain" description="BD-FAE-like" evidence="3">
    <location>
        <begin position="82"/>
        <end position="268"/>
    </location>
</feature>
<dbReference type="PANTHER" id="PTHR48081:SF13">
    <property type="entry name" value="ALPHA_BETA HYDROLASE"/>
    <property type="match status" value="1"/>
</dbReference>
<dbReference type="EMBL" id="JAVLVU010000001">
    <property type="protein sequence ID" value="MDT3405478.1"/>
    <property type="molecule type" value="Genomic_DNA"/>
</dbReference>
<feature type="signal peptide" evidence="2">
    <location>
        <begin position="1"/>
        <end position="22"/>
    </location>
</feature>
<evidence type="ECO:0000256" key="1">
    <source>
        <dbReference type="ARBA" id="ARBA00022801"/>
    </source>
</evidence>
<evidence type="ECO:0000313" key="4">
    <source>
        <dbReference type="EMBL" id="MDT3405478.1"/>
    </source>
</evidence>
<dbReference type="RefSeq" id="WP_311954090.1">
    <property type="nucleotide sequence ID" value="NZ_JAVLVU010000001.1"/>
</dbReference>
<gene>
    <name evidence="4" type="ORF">QE417_004550</name>
</gene>
<organism evidence="4 5">
    <name type="scientific">Mucilaginibacter terrae</name>
    <dbReference type="NCBI Taxonomy" id="1955052"/>
    <lineage>
        <taxon>Bacteria</taxon>
        <taxon>Pseudomonadati</taxon>
        <taxon>Bacteroidota</taxon>
        <taxon>Sphingobacteriia</taxon>
        <taxon>Sphingobacteriales</taxon>
        <taxon>Sphingobacteriaceae</taxon>
        <taxon>Mucilaginibacter</taxon>
    </lineage>
</organism>
<reference evidence="5" key="1">
    <citation type="submission" date="2023-07" db="EMBL/GenBank/DDBJ databases">
        <title>Functional and genomic diversity of the sorghum phyllosphere microbiome.</title>
        <authorList>
            <person name="Shade A."/>
        </authorList>
    </citation>
    <scope>NUCLEOTIDE SEQUENCE [LARGE SCALE GENOMIC DNA]</scope>
    <source>
        <strain evidence="5">SORGH_AS_0422</strain>
    </source>
</reference>
<dbReference type="InterPro" id="IPR029058">
    <property type="entry name" value="AB_hydrolase_fold"/>
</dbReference>
<proteinExistence type="predicted"/>
<dbReference type="InterPro" id="IPR049492">
    <property type="entry name" value="BD-FAE-like_dom"/>
</dbReference>
<evidence type="ECO:0000313" key="5">
    <source>
        <dbReference type="Proteomes" id="UP001258315"/>
    </source>
</evidence>
<name>A0ABU3H0D6_9SPHI</name>
<dbReference type="PANTHER" id="PTHR48081">
    <property type="entry name" value="AB HYDROLASE SUPERFAMILY PROTEIN C4A8.06C"/>
    <property type="match status" value="1"/>
</dbReference>
<evidence type="ECO:0000256" key="2">
    <source>
        <dbReference type="SAM" id="SignalP"/>
    </source>
</evidence>
<keyword evidence="1" id="KW-0378">Hydrolase</keyword>
<evidence type="ECO:0000259" key="3">
    <source>
        <dbReference type="Pfam" id="PF20434"/>
    </source>
</evidence>
<accession>A0ABU3H0D6</accession>
<protein>
    <submittedName>
        <fullName evidence="4">Acetyl esterase/lipase</fullName>
    </submittedName>
</protein>
<dbReference type="Proteomes" id="UP001258315">
    <property type="component" value="Unassembled WGS sequence"/>
</dbReference>
<dbReference type="SUPFAM" id="SSF53474">
    <property type="entry name" value="alpha/beta-Hydrolases"/>
    <property type="match status" value="1"/>
</dbReference>
<feature type="chain" id="PRO_5047454990" evidence="2">
    <location>
        <begin position="23"/>
        <end position="328"/>
    </location>
</feature>
<dbReference type="InterPro" id="IPR050300">
    <property type="entry name" value="GDXG_lipolytic_enzyme"/>
</dbReference>
<comment type="caution">
    <text evidence="4">The sequence shown here is derived from an EMBL/GenBank/DDBJ whole genome shotgun (WGS) entry which is preliminary data.</text>
</comment>
<keyword evidence="5" id="KW-1185">Reference proteome</keyword>